<evidence type="ECO:0000259" key="7">
    <source>
        <dbReference type="Pfam" id="PF12340"/>
    </source>
</evidence>
<name>A0A7H8QIX9_TALRU</name>
<sequence length="3181" mass="362363">MDRSSTLGTKGLKSIVNHLVLPPRLPGTREEFLPLIDDGLARRLRDASRVLREHTRDAASQHWETLCNIIQTSRKLNDGGKLDNSTLLTEFSRLEKRSLLILQVTEQNAGLLIYGENIDSEDFVVFESFEISSTAEATLKTPNALIWDFPGSAVALPYSEFKNEVFQNSLAFFLQQASVESIKNFSARAQKAGSLAVESRDTVRPALITDMLMTLVEANGRSYYPSLLRKRVRDEVDWRGGAESPWRRSPYWLLLRVAVQRHLYAKHGPEIGRACYKFLICVMLGHIIEDAVDSIDPELLKLLQAKLARRLTKLQVDNNKGSPELHNTTAAMFPILQPLFEKSLSLASEKIKRFWENFQKRMSPRIPTLAREATPKDLTLSLRNSGEYLDGILSSHKVAKLVHQLPRSTVSEKFAKDGAIAQFNRFSQIYYKLSTLEAEAQKLYSEGLKTEDSEKCCSCLAKKIHEYLDAVGSAYNDNPEQKSVMILTVMRMWTLLDHNATNTFPLLQKYSPGIPPEALDALQVLRYIDMVHLHGIQEHLHHRQSASNKRTIFEDPCRGSFAESYYSEAKVAFAMIEVRSAIENSAEKARLAKVKEWESLSHKFDDIEQKIARATCIYTLDEETGGMTHDMKQCTKCYLQRCARRMQIQIFEHPLPQQEVHTRTVISELLCPAALRAYRNVTWRIIYELGYPDYKRDLQPHQLLSDYDPLAEFANPKYQGESGVLLASVTKPFTSTHYRVVRMPTDYDSIFLPNGLKFKYYDTRTGVWTGTPRNHPSFAHHCQMIIPNGSPFVELQATLHNAATTTGPTSYEVVASQGRCPSGLSMHEFTAYQSLFSGHLRRWPSILVELGASNLNFSTEATAFLVAYLAVHAGPAHAIDPLRQIHNVYRDKAFCDTLIQQITRRLDNIAGNWRETHSMSMLLTLILRLHAIGPKSLRATALSLLDNVRQITLKWLRKLRLESVKASSSETSFAASRYTFIVSLLCKRTFLFYDHKVLDPSLLSCFIESSIALQDNMAGNLQKLSPSLRNSLVGDIKMTYSMRNCLLPSFETSPEALSLAMNSIWSQPDDSEIGFQISTKTANINEWWFESTFRTCPQSCEQLIQYHLLEGHLLIDGLPVGKLPSQHRSAVILETLFGKQPIIVVPSGLSGMTYEVPRHVKGHRIHIGFRNNEIIVRAIFKGDLLELIPPAIFATSSELDLPMELWKDCVHWLNLTTGVMEIRRLPNIWTPKFGHWKLDVRDRTAKRKRDSNSLIDPRSPIFHQIARIFKYFEPRERLTIYQTRKGINVELRRLELSFFVNQNGRLECRQLRSEIDPNQDAGTWYGLQSKIVLRDFRNRKNKSILVPFGDIAYELSGPNVVVTVRSEGGYGRFVINEILGRLDCPPEPRLLYLKAQLHAYTSYVLPDPLTGRTGSEEAIQFLKSGICQPWTPITPGPSQCLVSISKLSPKRAFYEGIRQMQTVEWDPNLNTVSQNDEFICLVQGIFEKSNTLGMFRSQKENVIQAEVNNNAIFCDEKETHLRNRGIWRRNLYERSANVEVASDAPKDLVYASRDKYAFNKAHSNVYVSTTLLRRWSSNVSFPIDLNSLFSQWPTIGGFDRSFNKVLVSDSLNVDLSMEFGALTNLCRNSEQKDSYKLMFLFAPMSFKEEVDMALVRALIGFATIGTLKELEPPLWPSYSHFHSNEVPTVDYLKQLIKPTCAPYPADELNFLGGTLSRKVRSRQNEAKRQYHKKVDSDCMDMAESLLNKWPSQEPIFDNDRVSSLVDVSSALEILKPEWLRLYHNFQLSQYIERVQKFLQENVDQDPATTPSHETTCEIYPTRTRGQEIPTLYDLLSNDLSHRAPKNKGQNSMFSRIIETPAGNVTEVPELTELKNIVRELTYSASAVEQSYAEDLMRSVNSLSEKPGVFASDVPSYSVIPQASNVFSMIVDLCNFIQLRLRALVYSFQDDYRSQWLLKGDIWPCITPVTILKSLASAPETQYGVGMKKAIIEYGESITWLQRLLRLEDAILRRDSHRIFGEMTNTGHENWDPYKHPLWLLLEIESNILIRKDQVKVALAIMEPSSGTNSVLQMNMGQGKTSCVMPMVVAELADTKRLARVIVPKALLLQTAQIMQSRLGGLLDRQVRHVPFSRKTPTDETTIKTYVRVHREIMTSSGVMISLPEHILSFMLSGLQRLSDGRHAEAELMIKIQELLRRACRDVLDESDVTLSARTQLIYPSGTQANVDGHPHRWETSEAVLRLVSNHYWDLQKEFPRSLEVFKRPQGGLPFVFFLRQDAENSLIARLVHDVLRGHIPGLPMGDRPHADRVAIKKFISAPKVHPTTRARINKIFGEQGSSRQTLHLLRGLFVHRILILTLKKRYNVQYGLHPNRDPIAVPYHAKGVPSDQAEWGHPDVAILFTCLSFYFGGLQLEDLRQSLSHVLKSDDPSSGYDKWTEGSMTLPDSLREWSSINVDDEFQLREIWTHLRLDMNVIDYYLNHFVFPRHAKQFDIKLQASGWDIPLFSSQTLTTGFSGTNDNKTMLPLTVKQGDLDALSHTNAEVLTYLLQPRNRKFVVAADIDGKHISERKLLELLTDMKIKILIDAGAQILEMDNFTLVQTWLNIYTEPQAAVYFDSENRPYVLYRQGNRLPLSASSYADNLSQCLIYLDEAHTRGTDLRLPADAKGALTLGLGQTKDHTVQAAMRLRQLATSQSITFVAPPEVHHSILDHRKKTTRDTLDSHDVISWLLKQTGSSIEQMQPLYFAQGMDFCQRMEAASRYPDFLTKSAHRDQYLRVLRQAEKQTLEQLYGPKKKDKKSDSLILGSTTEGEVSNFVKQLQARRKQFQDTGAAVHSSTLQEVEQEREVAFEVEAVREVQKPVAFHALAFPGLHPDLWHFAKTGLLFPDFTGLQNAFASLKYTQVGKKYGMTRFASKSKLYVSREFMRTVKLPEGQFNDNLVRPINWVLWSMVTENAVVVIPEEAEIIIPLLREAPDNGVYLITYSAPLTRAMVHFNDFSYYSVPPMPTTWKAPDWLKTELGILAGRVYFEFDEYHNICDFLEDSPEKKETGSLLGTWEDVSLEIDECMMMDEEDEEQDLEPGQIVDLDKTAANSNKSPVLFLQEWLALRRRGQDFTHTPVGYICQGKVLDADHPFFSRRERCVANVGISDVTKGHEMSDSDDFDDGEGDEFEFDDDLHIDEAM</sequence>
<reference evidence="11" key="1">
    <citation type="submission" date="2020-06" db="EMBL/GenBank/DDBJ databases">
        <title>A chromosome-scale genome assembly of Talaromyces rugulosus W13939.</title>
        <authorList>
            <person name="Wang B."/>
            <person name="Guo L."/>
            <person name="Ye K."/>
            <person name="Wang L."/>
        </authorList>
    </citation>
    <scope>NUCLEOTIDE SEQUENCE [LARGE SCALE GENOMIC DNA]</scope>
    <source>
        <strain evidence="11">W13939</strain>
    </source>
</reference>
<feature type="domain" description="DUF6606" evidence="9">
    <location>
        <begin position="15"/>
        <end position="288"/>
    </location>
</feature>
<feature type="domain" description="DUF3645" evidence="8">
    <location>
        <begin position="2369"/>
        <end position="2401"/>
    </location>
</feature>
<evidence type="ECO:0000256" key="5">
    <source>
        <dbReference type="ARBA" id="ARBA00022801"/>
    </source>
</evidence>
<evidence type="ECO:0000256" key="3">
    <source>
        <dbReference type="ARBA" id="ARBA00022670"/>
    </source>
</evidence>
<dbReference type="RefSeq" id="XP_035340069.1">
    <property type="nucleotide sequence ID" value="XM_035484176.1"/>
</dbReference>
<keyword evidence="3" id="KW-0645">Protease</keyword>
<dbReference type="SUPFAM" id="SSF52540">
    <property type="entry name" value="P-loop containing nucleoside triphosphate hydrolases"/>
    <property type="match status" value="1"/>
</dbReference>
<dbReference type="InterPro" id="IPR051346">
    <property type="entry name" value="OTU_Deubiquitinase"/>
</dbReference>
<dbReference type="Pfam" id="PF12359">
    <property type="entry name" value="DUF3645"/>
    <property type="match status" value="1"/>
</dbReference>
<dbReference type="PANTHER" id="PTHR13367:SF32">
    <property type="entry name" value="DUF6606 DOMAIN-CONTAINING PROTEIN"/>
    <property type="match status" value="1"/>
</dbReference>
<evidence type="ECO:0000256" key="2">
    <source>
        <dbReference type="ARBA" id="ARBA00012759"/>
    </source>
</evidence>
<dbReference type="InterPro" id="IPR046541">
    <property type="entry name" value="DUF6606"/>
</dbReference>
<dbReference type="EMBL" id="CP055898">
    <property type="protein sequence ID" value="QKX53890.1"/>
    <property type="molecule type" value="Genomic_DNA"/>
</dbReference>
<keyword evidence="4" id="KW-0833">Ubl conjugation pathway</keyword>
<evidence type="ECO:0000313" key="11">
    <source>
        <dbReference type="Proteomes" id="UP000509510"/>
    </source>
</evidence>
<keyword evidence="6" id="KW-0788">Thiol protease</keyword>
<keyword evidence="5" id="KW-0378">Hydrolase</keyword>
<dbReference type="InterPro" id="IPR027417">
    <property type="entry name" value="P-loop_NTPase"/>
</dbReference>
<evidence type="ECO:0000256" key="6">
    <source>
        <dbReference type="ARBA" id="ARBA00022807"/>
    </source>
</evidence>
<evidence type="ECO:0000256" key="4">
    <source>
        <dbReference type="ARBA" id="ARBA00022786"/>
    </source>
</evidence>
<dbReference type="KEGG" id="trg:TRUGW13939_00970"/>
<protein>
    <recommendedName>
        <fullName evidence="2">ubiquitinyl hydrolase 1</fullName>
        <ecNumber evidence="2">3.4.19.12</ecNumber>
    </recommendedName>
</protein>
<dbReference type="InterPro" id="IPR022099">
    <property type="entry name" value="DUF3638"/>
</dbReference>
<dbReference type="EC" id="3.4.19.12" evidence="2"/>
<evidence type="ECO:0000313" key="10">
    <source>
        <dbReference type="EMBL" id="QKX53890.1"/>
    </source>
</evidence>
<dbReference type="OrthoDB" id="3182339at2759"/>
<dbReference type="Pfam" id="PF12340">
    <property type="entry name" value="DUF3638"/>
    <property type="match status" value="1"/>
</dbReference>
<dbReference type="GO" id="GO:0004843">
    <property type="term" value="F:cysteine-type deubiquitinase activity"/>
    <property type="evidence" value="ECO:0007669"/>
    <property type="project" value="UniProtKB-EC"/>
</dbReference>
<organism evidence="10 11">
    <name type="scientific">Talaromyces rugulosus</name>
    <name type="common">Penicillium rugulosum</name>
    <dbReference type="NCBI Taxonomy" id="121627"/>
    <lineage>
        <taxon>Eukaryota</taxon>
        <taxon>Fungi</taxon>
        <taxon>Dikarya</taxon>
        <taxon>Ascomycota</taxon>
        <taxon>Pezizomycotina</taxon>
        <taxon>Eurotiomycetes</taxon>
        <taxon>Eurotiomycetidae</taxon>
        <taxon>Eurotiales</taxon>
        <taxon>Trichocomaceae</taxon>
        <taxon>Talaromyces</taxon>
        <taxon>Talaromyces sect. Islandici</taxon>
    </lineage>
</organism>
<comment type="catalytic activity">
    <reaction evidence="1">
        <text>Thiol-dependent hydrolysis of ester, thioester, amide, peptide and isopeptide bonds formed by the C-terminal Gly of ubiquitin (a 76-residue protein attached to proteins as an intracellular targeting signal).</text>
        <dbReference type="EC" id="3.4.19.12"/>
    </reaction>
</comment>
<evidence type="ECO:0000259" key="8">
    <source>
        <dbReference type="Pfam" id="PF12359"/>
    </source>
</evidence>
<dbReference type="GeneID" id="55988483"/>
<dbReference type="GO" id="GO:0006508">
    <property type="term" value="P:proteolysis"/>
    <property type="evidence" value="ECO:0007669"/>
    <property type="project" value="UniProtKB-KW"/>
</dbReference>
<evidence type="ECO:0000259" key="9">
    <source>
        <dbReference type="Pfam" id="PF20255"/>
    </source>
</evidence>
<dbReference type="Pfam" id="PF20255">
    <property type="entry name" value="DUF6606"/>
    <property type="match status" value="1"/>
</dbReference>
<proteinExistence type="predicted"/>
<dbReference type="Proteomes" id="UP000509510">
    <property type="component" value="Chromosome I"/>
</dbReference>
<gene>
    <name evidence="10" type="ORF">TRUGW13939_00970</name>
</gene>
<accession>A0A7H8QIX9</accession>
<evidence type="ECO:0000256" key="1">
    <source>
        <dbReference type="ARBA" id="ARBA00000707"/>
    </source>
</evidence>
<dbReference type="PANTHER" id="PTHR13367">
    <property type="entry name" value="UBIQUITIN THIOESTERASE"/>
    <property type="match status" value="1"/>
</dbReference>
<dbReference type="InterPro" id="IPR022105">
    <property type="entry name" value="DUF3645"/>
</dbReference>
<feature type="domain" description="DUF3638" evidence="7">
    <location>
        <begin position="2027"/>
        <end position="2250"/>
    </location>
</feature>
<keyword evidence="11" id="KW-1185">Reference proteome</keyword>